<dbReference type="Gene3D" id="1.10.150.240">
    <property type="entry name" value="Putative phosphatase, domain 2"/>
    <property type="match status" value="1"/>
</dbReference>
<protein>
    <submittedName>
        <fullName evidence="1">HAD family phosphatase</fullName>
    </submittedName>
</protein>
<dbReference type="SFLD" id="SFLDS00003">
    <property type="entry name" value="Haloacid_Dehalogenase"/>
    <property type="match status" value="1"/>
</dbReference>
<dbReference type="InterPro" id="IPR006439">
    <property type="entry name" value="HAD-SF_hydro_IA"/>
</dbReference>
<proteinExistence type="predicted"/>
<reference evidence="1" key="1">
    <citation type="journal article" date="2020" name="mSystems">
        <title>Genome- and Community-Level Interaction Insights into Carbon Utilization and Element Cycling Functions of Hydrothermarchaeota in Hydrothermal Sediment.</title>
        <authorList>
            <person name="Zhou Z."/>
            <person name="Liu Y."/>
            <person name="Xu W."/>
            <person name="Pan J."/>
            <person name="Luo Z.H."/>
            <person name="Li M."/>
        </authorList>
    </citation>
    <scope>NUCLEOTIDE SEQUENCE [LARGE SCALE GENOMIC DNA]</scope>
    <source>
        <strain evidence="1">HyVt-577</strain>
    </source>
</reference>
<name>A0A7V4WVB7_CALAY</name>
<dbReference type="PANTHER" id="PTHR43481:SF4">
    <property type="entry name" value="GLYCEROL-1-PHOSPHATE PHOSPHOHYDROLASE 1-RELATED"/>
    <property type="match status" value="1"/>
</dbReference>
<dbReference type="Pfam" id="PF00702">
    <property type="entry name" value="Hydrolase"/>
    <property type="match status" value="1"/>
</dbReference>
<dbReference type="InterPro" id="IPR023214">
    <property type="entry name" value="HAD_sf"/>
</dbReference>
<dbReference type="AlphaFoldDB" id="A0A7V4WVB7"/>
<organism evidence="1">
    <name type="scientific">Caldithrix abyssi</name>
    <dbReference type="NCBI Taxonomy" id="187145"/>
    <lineage>
        <taxon>Bacteria</taxon>
        <taxon>Pseudomonadati</taxon>
        <taxon>Calditrichota</taxon>
        <taxon>Calditrichia</taxon>
        <taxon>Calditrichales</taxon>
        <taxon>Calditrichaceae</taxon>
        <taxon>Caldithrix</taxon>
    </lineage>
</organism>
<dbReference type="InterPro" id="IPR023198">
    <property type="entry name" value="PGP-like_dom2"/>
</dbReference>
<dbReference type="Proteomes" id="UP000885779">
    <property type="component" value="Unassembled WGS sequence"/>
</dbReference>
<dbReference type="EMBL" id="DRQG01000062">
    <property type="protein sequence ID" value="HGY55352.1"/>
    <property type="molecule type" value="Genomic_DNA"/>
</dbReference>
<evidence type="ECO:0000313" key="1">
    <source>
        <dbReference type="EMBL" id="HGY55352.1"/>
    </source>
</evidence>
<dbReference type="Gene3D" id="3.40.50.1000">
    <property type="entry name" value="HAD superfamily/HAD-like"/>
    <property type="match status" value="1"/>
</dbReference>
<dbReference type="PANTHER" id="PTHR43481">
    <property type="entry name" value="FRUCTOSE-1-PHOSPHATE PHOSPHATASE"/>
    <property type="match status" value="1"/>
</dbReference>
<dbReference type="CDD" id="cd07505">
    <property type="entry name" value="HAD_BPGM-like"/>
    <property type="match status" value="1"/>
</dbReference>
<dbReference type="SUPFAM" id="SSF56784">
    <property type="entry name" value="HAD-like"/>
    <property type="match status" value="1"/>
</dbReference>
<dbReference type="NCBIfam" id="TIGR01509">
    <property type="entry name" value="HAD-SF-IA-v3"/>
    <property type="match status" value="1"/>
</dbReference>
<dbReference type="InterPro" id="IPR051806">
    <property type="entry name" value="HAD-like_SPP"/>
</dbReference>
<accession>A0A7V4WVB7</accession>
<sequence>MIKIEKNIQALIFDCDGTLVDSMPLHFEAWRETFKKFGRSYPHDFVNARKGMRVADVVREYNRHYNDHLNVLRFTAIKEEIALKRLQTVKPIEPVAEVVRHHAGILPMAVCSGSPEKSVRISLQAVGLAGLFKVILTADDGLAPKPAPDMFLEAARCLNVVPERCQVFEDGDYGIEAAEKAGMIVTDIRKYI</sequence>
<comment type="caution">
    <text evidence="1">The sequence shown here is derived from an EMBL/GenBank/DDBJ whole genome shotgun (WGS) entry which is preliminary data.</text>
</comment>
<dbReference type="GO" id="GO:0050308">
    <property type="term" value="F:sugar-phosphatase activity"/>
    <property type="evidence" value="ECO:0007669"/>
    <property type="project" value="TreeGrafter"/>
</dbReference>
<dbReference type="SFLD" id="SFLDG01129">
    <property type="entry name" value="C1.5:_HAD__Beta-PGM__Phosphata"/>
    <property type="match status" value="1"/>
</dbReference>
<dbReference type="SFLD" id="SFLDG01135">
    <property type="entry name" value="C1.5.6:_HAD__Beta-PGM__Phospha"/>
    <property type="match status" value="1"/>
</dbReference>
<dbReference type="InterPro" id="IPR036412">
    <property type="entry name" value="HAD-like_sf"/>
</dbReference>
<gene>
    <name evidence="1" type="ORF">ENK44_06615</name>
</gene>